<keyword evidence="5 9" id="KW-0547">Nucleotide-binding</keyword>
<dbReference type="GO" id="GO:0004674">
    <property type="term" value="F:protein serine/threonine kinase activity"/>
    <property type="evidence" value="ECO:0007669"/>
    <property type="project" value="UniProtKB-KW"/>
</dbReference>
<evidence type="ECO:0000256" key="7">
    <source>
        <dbReference type="ARBA" id="ARBA00022840"/>
    </source>
</evidence>
<dbReference type="PROSITE" id="PS00108">
    <property type="entry name" value="PROTEIN_KINASE_ST"/>
    <property type="match status" value="1"/>
</dbReference>
<dbReference type="Gene3D" id="1.10.510.10">
    <property type="entry name" value="Transferase(Phosphotransferase) domain 1"/>
    <property type="match status" value="1"/>
</dbReference>
<reference evidence="12" key="1">
    <citation type="submission" date="2019-03" db="EMBL/GenBank/DDBJ databases">
        <authorList>
            <person name="Mank J."/>
            <person name="Almeida P."/>
        </authorList>
    </citation>
    <scope>NUCLEOTIDE SEQUENCE</scope>
    <source>
        <strain evidence="12">78183</strain>
    </source>
</reference>
<keyword evidence="4" id="KW-0808">Transferase</keyword>
<evidence type="ECO:0000259" key="11">
    <source>
        <dbReference type="PROSITE" id="PS50011"/>
    </source>
</evidence>
<dbReference type="Pfam" id="PF00069">
    <property type="entry name" value="Pkinase"/>
    <property type="match status" value="1"/>
</dbReference>
<dbReference type="AlphaFoldDB" id="A0A6N2K3W4"/>
<dbReference type="SUPFAM" id="SSF56112">
    <property type="entry name" value="Protein kinase-like (PK-like)"/>
    <property type="match status" value="1"/>
</dbReference>
<dbReference type="SMART" id="SM00220">
    <property type="entry name" value="S_TKc"/>
    <property type="match status" value="1"/>
</dbReference>
<dbReference type="FunFam" id="3.30.200.20:FF:000042">
    <property type="entry name" value="Aurora kinase A"/>
    <property type="match status" value="1"/>
</dbReference>
<dbReference type="InterPro" id="IPR008271">
    <property type="entry name" value="Ser/Thr_kinase_AS"/>
</dbReference>
<dbReference type="InterPro" id="IPR050205">
    <property type="entry name" value="CDPK_Ser/Thr_kinases"/>
</dbReference>
<keyword evidence="6" id="KW-0418">Kinase</keyword>
<evidence type="ECO:0000256" key="5">
    <source>
        <dbReference type="ARBA" id="ARBA00022741"/>
    </source>
</evidence>
<evidence type="ECO:0000256" key="3">
    <source>
        <dbReference type="ARBA" id="ARBA00022527"/>
    </source>
</evidence>
<evidence type="ECO:0000256" key="6">
    <source>
        <dbReference type="ARBA" id="ARBA00022777"/>
    </source>
</evidence>
<dbReference type="EMBL" id="CAADRP010000001">
    <property type="protein sequence ID" value="VFU20567.1"/>
    <property type="molecule type" value="Genomic_DNA"/>
</dbReference>
<evidence type="ECO:0000256" key="9">
    <source>
        <dbReference type="PROSITE-ProRule" id="PRU10141"/>
    </source>
</evidence>
<dbReference type="PROSITE" id="PS50011">
    <property type="entry name" value="PROTEIN_KINASE_DOM"/>
    <property type="match status" value="1"/>
</dbReference>
<dbReference type="PANTHER" id="PTHR24349">
    <property type="entry name" value="SERINE/THREONINE-PROTEIN KINASE"/>
    <property type="match status" value="1"/>
</dbReference>
<dbReference type="InterPro" id="IPR017441">
    <property type="entry name" value="Protein_kinase_ATP_BS"/>
</dbReference>
<sequence length="250" mass="27691">MDIANSDNIIQPSTSCHCYRISGLTDTILDLTEVANLKDRYVLGEQLGWGQFGIIRACSDKLSGEVLACKSIAKDRLATLNDVRSVKLEIEIMSRLSGHPNVVSLKAVYEEEDQVHLLMELCAGGGLFHRLEKHGRFSEQSARVIFRHLMQVVQYCHDNGIVHRDLKPENILLATKSLSSPIKLADFGLATYIKPGHSLHGTVGSPFYIAPEVLAGGYNQAADVWSAGVILYILLSGMPPFWGRRQIKDF</sequence>
<keyword evidence="7 9" id="KW-0067">ATP-binding</keyword>
<evidence type="ECO:0000256" key="8">
    <source>
        <dbReference type="ARBA" id="ARBA00058225"/>
    </source>
</evidence>
<comment type="similarity">
    <text evidence="1">Belongs to the protein kinase superfamily. CAMK Ser/Thr protein kinase family. CaMK subfamily.</text>
</comment>
<evidence type="ECO:0000256" key="4">
    <source>
        <dbReference type="ARBA" id="ARBA00022679"/>
    </source>
</evidence>
<feature type="domain" description="Protein kinase" evidence="11">
    <location>
        <begin position="41"/>
        <end position="250"/>
    </location>
</feature>
<proteinExistence type="inferred from homology"/>
<gene>
    <name evidence="12" type="ORF">SVIM_LOCUS6505</name>
</gene>
<accession>A0A6N2K3W4</accession>
<dbReference type="InterPro" id="IPR011009">
    <property type="entry name" value="Kinase-like_dom_sf"/>
</dbReference>
<dbReference type="GO" id="GO:0005524">
    <property type="term" value="F:ATP binding"/>
    <property type="evidence" value="ECO:0007669"/>
    <property type="project" value="UniProtKB-UniRule"/>
</dbReference>
<protein>
    <recommendedName>
        <fullName evidence="11">Protein kinase domain-containing protein</fullName>
    </recommendedName>
</protein>
<evidence type="ECO:0000256" key="1">
    <source>
        <dbReference type="ARBA" id="ARBA00005354"/>
    </source>
</evidence>
<dbReference type="CDD" id="cd05117">
    <property type="entry name" value="STKc_CAMK"/>
    <property type="match status" value="1"/>
</dbReference>
<dbReference type="PROSITE" id="PS00107">
    <property type="entry name" value="PROTEIN_KINASE_ATP"/>
    <property type="match status" value="1"/>
</dbReference>
<evidence type="ECO:0000256" key="10">
    <source>
        <dbReference type="RuleBase" id="RU000304"/>
    </source>
</evidence>
<feature type="binding site" evidence="9">
    <location>
        <position position="74"/>
    </location>
    <ligand>
        <name>ATP</name>
        <dbReference type="ChEBI" id="CHEBI:30616"/>
    </ligand>
</feature>
<dbReference type="InterPro" id="IPR000719">
    <property type="entry name" value="Prot_kinase_dom"/>
</dbReference>
<comment type="function">
    <text evidence="8">CIPK serine-threonine protein kinases interact with CBL proteins. Binding of a CBL protein to the regulatory NAF domain of CIPK protein lead to the activation of the kinase in a calcium-dependent manner.</text>
</comment>
<dbReference type="FunFam" id="1.10.510.10:FF:000571">
    <property type="entry name" value="Maternal embryonic leucine zipper kinase"/>
    <property type="match status" value="1"/>
</dbReference>
<keyword evidence="3 10" id="KW-0723">Serine/threonine-protein kinase</keyword>
<evidence type="ECO:0000313" key="12">
    <source>
        <dbReference type="EMBL" id="VFU20567.1"/>
    </source>
</evidence>
<comment type="similarity">
    <text evidence="2">Belongs to the protein kinase superfamily. CAMK Ser/Thr protein kinase family. SNF1 subfamily.</text>
</comment>
<organism evidence="12">
    <name type="scientific">Salix viminalis</name>
    <name type="common">Common osier</name>
    <name type="synonym">Basket willow</name>
    <dbReference type="NCBI Taxonomy" id="40686"/>
    <lineage>
        <taxon>Eukaryota</taxon>
        <taxon>Viridiplantae</taxon>
        <taxon>Streptophyta</taxon>
        <taxon>Embryophyta</taxon>
        <taxon>Tracheophyta</taxon>
        <taxon>Spermatophyta</taxon>
        <taxon>Magnoliopsida</taxon>
        <taxon>eudicotyledons</taxon>
        <taxon>Gunneridae</taxon>
        <taxon>Pentapetalae</taxon>
        <taxon>rosids</taxon>
        <taxon>fabids</taxon>
        <taxon>Malpighiales</taxon>
        <taxon>Salicaceae</taxon>
        <taxon>Saliceae</taxon>
        <taxon>Salix</taxon>
    </lineage>
</organism>
<evidence type="ECO:0000256" key="2">
    <source>
        <dbReference type="ARBA" id="ARBA00006234"/>
    </source>
</evidence>
<name>A0A6N2K3W4_SALVM</name>